<evidence type="ECO:0000256" key="4">
    <source>
        <dbReference type="ARBA" id="ARBA00022801"/>
    </source>
</evidence>
<sequence length="559" mass="64342">MKTIKAICNSDDVEIIWKYPKIDNCLGFAIQREKEVNGASQLSWVKSSVGFEDEPHLDFEMKNTDLWPIQKYMWTDYLVDSGDTVRYRVIPMVIVENNLVQNENNISDWSNWVTLQTKPTDAFFNRGLVSSQFVSRKLKNLPEKERKKTLDQHLNDEKSPLRKFMGGELLSAIYRFLDEPLGEGNEEVYLFAALYELNDPILIKKLNVIGKRANVILANGAFSDEDLDPQKKNADKLDRINLIRRIVRSPHFAHNKFAILARKNGTNYEPYKVLMGSTNWTHNGLFTQVNNAVVIDDEVVADYYFQEWQKMREDCDQNGMGLYGPAFKTFNETPKTNKTGKIRTWFTPTKKAADMEEAIQLIGNAKDGILFLMFKPGSLKSALLYKKIYERTKEENPPLIHGVINTDPGGKEDPTIQFVDKGKKQTGNFLFATTPENLKDDFGFWKKELPKPSVTIHSKVVLIDPFGDNPILITGSHNMGLKASGSNDDNLNIIRDNPTLCQSYAVHMLAIYHHFRSRFYRSKMGTKWKGLIRDDSWQSWYEKGAYKKELDFWMKGVIQ</sequence>
<dbReference type="EMBL" id="JACHKS010000001">
    <property type="protein sequence ID" value="MBB6330854.1"/>
    <property type="molecule type" value="Genomic_DNA"/>
</dbReference>
<dbReference type="InterPro" id="IPR051406">
    <property type="entry name" value="PLD_domain"/>
</dbReference>
<dbReference type="InterPro" id="IPR025202">
    <property type="entry name" value="PLD-like_dom"/>
</dbReference>
<dbReference type="Proteomes" id="UP000587367">
    <property type="component" value="Unassembled WGS sequence"/>
</dbReference>
<dbReference type="Pfam" id="PF13091">
    <property type="entry name" value="PLDc_2"/>
    <property type="match status" value="1"/>
</dbReference>
<comment type="similarity">
    <text evidence="2">Belongs to the phospholipase D family.</text>
</comment>
<evidence type="ECO:0000256" key="6">
    <source>
        <dbReference type="ARBA" id="ARBA00023098"/>
    </source>
</evidence>
<gene>
    <name evidence="8" type="ORF">HNP24_001804</name>
</gene>
<keyword evidence="5" id="KW-0442">Lipid degradation</keyword>
<feature type="domain" description="Phospholipase D-like" evidence="7">
    <location>
        <begin position="231"/>
        <end position="311"/>
    </location>
</feature>
<evidence type="ECO:0000256" key="3">
    <source>
        <dbReference type="ARBA" id="ARBA00012027"/>
    </source>
</evidence>
<dbReference type="Gene3D" id="3.30.870.10">
    <property type="entry name" value="Endonuclease Chain A"/>
    <property type="match status" value="2"/>
</dbReference>
<proteinExistence type="inferred from homology"/>
<keyword evidence="6" id="KW-0443">Lipid metabolism</keyword>
<evidence type="ECO:0000313" key="8">
    <source>
        <dbReference type="EMBL" id="MBB6330854.1"/>
    </source>
</evidence>
<accession>A0ABR6PYR7</accession>
<evidence type="ECO:0000256" key="5">
    <source>
        <dbReference type="ARBA" id="ARBA00022963"/>
    </source>
</evidence>
<comment type="catalytic activity">
    <reaction evidence="1">
        <text>a 1,2-diacyl-sn-glycero-3-phosphocholine + H2O = a 1,2-diacyl-sn-glycero-3-phosphate + choline + H(+)</text>
        <dbReference type="Rhea" id="RHEA:14445"/>
        <dbReference type="ChEBI" id="CHEBI:15354"/>
        <dbReference type="ChEBI" id="CHEBI:15377"/>
        <dbReference type="ChEBI" id="CHEBI:15378"/>
        <dbReference type="ChEBI" id="CHEBI:57643"/>
        <dbReference type="ChEBI" id="CHEBI:58608"/>
        <dbReference type="EC" id="3.1.4.4"/>
    </reaction>
</comment>
<comment type="caution">
    <text evidence="8">The sequence shown here is derived from an EMBL/GenBank/DDBJ whole genome shotgun (WGS) entry which is preliminary data.</text>
</comment>
<organism evidence="8 9">
    <name type="scientific">Chryseobacterium sediminis</name>
    <dbReference type="NCBI Taxonomy" id="1679494"/>
    <lineage>
        <taxon>Bacteria</taxon>
        <taxon>Pseudomonadati</taxon>
        <taxon>Bacteroidota</taxon>
        <taxon>Flavobacteriia</taxon>
        <taxon>Flavobacteriales</taxon>
        <taxon>Weeksellaceae</taxon>
        <taxon>Chryseobacterium group</taxon>
        <taxon>Chryseobacterium</taxon>
    </lineage>
</organism>
<evidence type="ECO:0000259" key="7">
    <source>
        <dbReference type="Pfam" id="PF13091"/>
    </source>
</evidence>
<evidence type="ECO:0000313" key="9">
    <source>
        <dbReference type="Proteomes" id="UP000587367"/>
    </source>
</evidence>
<protein>
    <recommendedName>
        <fullName evidence="3">phospholipase D</fullName>
        <ecNumber evidence="3">3.1.4.4</ecNumber>
    </recommendedName>
</protein>
<evidence type="ECO:0000256" key="1">
    <source>
        <dbReference type="ARBA" id="ARBA00000798"/>
    </source>
</evidence>
<name>A0ABR6PYR7_9FLAO</name>
<dbReference type="EC" id="3.1.4.4" evidence="3"/>
<keyword evidence="9" id="KW-1185">Reference proteome</keyword>
<dbReference type="PANTHER" id="PTHR43856:SF1">
    <property type="entry name" value="MITOCHONDRIAL CARDIOLIPIN HYDROLASE"/>
    <property type="match status" value="1"/>
</dbReference>
<reference evidence="8 9" key="1">
    <citation type="submission" date="2020-08" db="EMBL/GenBank/DDBJ databases">
        <title>Functional genomics of gut bacteria from endangered species of beetles.</title>
        <authorList>
            <person name="Carlos-Shanley C."/>
        </authorList>
    </citation>
    <scope>NUCLEOTIDE SEQUENCE [LARGE SCALE GENOMIC DNA]</scope>
    <source>
        <strain evidence="8 9">S00068</strain>
    </source>
</reference>
<dbReference type="SUPFAM" id="SSF56024">
    <property type="entry name" value="Phospholipase D/nuclease"/>
    <property type="match status" value="2"/>
</dbReference>
<dbReference type="PANTHER" id="PTHR43856">
    <property type="entry name" value="CARDIOLIPIN HYDROLASE"/>
    <property type="match status" value="1"/>
</dbReference>
<evidence type="ECO:0000256" key="2">
    <source>
        <dbReference type="ARBA" id="ARBA00008664"/>
    </source>
</evidence>
<dbReference type="RefSeq" id="WP_184555238.1">
    <property type="nucleotide sequence ID" value="NZ_JACHKS010000001.1"/>
</dbReference>
<keyword evidence="4" id="KW-0378">Hydrolase</keyword>